<feature type="domain" description="DUF4444" evidence="1">
    <location>
        <begin position="193"/>
        <end position="235"/>
    </location>
</feature>
<feature type="domain" description="BPL/LPL catalytic" evidence="2">
    <location>
        <begin position="9"/>
        <end position="187"/>
    </location>
</feature>
<keyword evidence="4" id="KW-1185">Reference proteome</keyword>
<reference evidence="3 4" key="1">
    <citation type="submission" date="2015-09" db="EMBL/GenBank/DDBJ databases">
        <authorList>
            <consortium name="Swine Surveillance"/>
        </authorList>
    </citation>
    <scope>NUCLEOTIDE SEQUENCE [LARGE SCALE GENOMIC DNA]</scope>
    <source>
        <strain evidence="3 4">CECT 7557</strain>
    </source>
</reference>
<accession>A0A0P1G8E8</accession>
<dbReference type="Gene3D" id="3.30.930.10">
    <property type="entry name" value="Bira Bifunctional Protein, Domain 2"/>
    <property type="match status" value="1"/>
</dbReference>
<dbReference type="STRING" id="928856.SAMN04488049_107119"/>
<gene>
    <name evidence="3" type="ORF">TRM7557_01528</name>
</gene>
<dbReference type="EMBL" id="CYSD01000021">
    <property type="protein sequence ID" value="CUH77728.1"/>
    <property type="molecule type" value="Genomic_DNA"/>
</dbReference>
<dbReference type="InterPro" id="IPR028044">
    <property type="entry name" value="DUF4444"/>
</dbReference>
<dbReference type="OrthoDB" id="7657788at2"/>
<dbReference type="Gene3D" id="2.30.30.100">
    <property type="match status" value="1"/>
</dbReference>
<evidence type="ECO:0008006" key="5">
    <source>
        <dbReference type="Google" id="ProtNLM"/>
    </source>
</evidence>
<sequence length="236" mass="24937">MSDPVPPHFPPLMTGLDAQGGDPFVLACQKAELGVEAGLIAYDLGSSSLRAALVLAPEVPLAQAMTMLPLCAVGLQNALGALAPPEVAVHLEWNGQIRINGAACGHLTVCASHSDPATQPDWLVIGLDLPLWPSGEGGETPDSTALYAEGCADVAAPALLEAWARHCLHWIHRWDEGELRTLHTEWRGLAHGVGEETTEHGLTGTYLGVDEDFGLLLRTAEGATQVVPLTELLEDI</sequence>
<dbReference type="Pfam" id="PF14563">
    <property type="entry name" value="DUF4444"/>
    <property type="match status" value="1"/>
</dbReference>
<dbReference type="RefSeq" id="WP_058289617.1">
    <property type="nucleotide sequence ID" value="NZ_CYSD01000021.1"/>
</dbReference>
<dbReference type="InterPro" id="IPR004143">
    <property type="entry name" value="BPL_LPL_catalytic"/>
</dbReference>
<dbReference type="InterPro" id="IPR045864">
    <property type="entry name" value="aa-tRNA-synth_II/BPL/LPL"/>
</dbReference>
<evidence type="ECO:0000313" key="3">
    <source>
        <dbReference type="EMBL" id="CUH77728.1"/>
    </source>
</evidence>
<name>A0A0P1G8E8_9RHOB</name>
<organism evidence="3 4">
    <name type="scientific">Tritonibacter multivorans</name>
    <dbReference type="NCBI Taxonomy" id="928856"/>
    <lineage>
        <taxon>Bacteria</taxon>
        <taxon>Pseudomonadati</taxon>
        <taxon>Pseudomonadota</taxon>
        <taxon>Alphaproteobacteria</taxon>
        <taxon>Rhodobacterales</taxon>
        <taxon>Paracoccaceae</taxon>
        <taxon>Tritonibacter</taxon>
    </lineage>
</organism>
<dbReference type="SUPFAM" id="SSF55681">
    <property type="entry name" value="Class II aaRS and biotin synthetases"/>
    <property type="match status" value="1"/>
</dbReference>
<protein>
    <recommendedName>
        <fullName evidence="5">Biotin-(Acetyl-CoA carboxylase) ligase</fullName>
    </recommendedName>
</protein>
<evidence type="ECO:0000259" key="2">
    <source>
        <dbReference type="Pfam" id="PF16917"/>
    </source>
</evidence>
<evidence type="ECO:0000259" key="1">
    <source>
        <dbReference type="Pfam" id="PF14563"/>
    </source>
</evidence>
<proteinExistence type="predicted"/>
<dbReference type="Pfam" id="PF16917">
    <property type="entry name" value="BPL_LplA_LipB_2"/>
    <property type="match status" value="1"/>
</dbReference>
<dbReference type="Proteomes" id="UP000052022">
    <property type="component" value="Unassembled WGS sequence"/>
</dbReference>
<evidence type="ECO:0000313" key="4">
    <source>
        <dbReference type="Proteomes" id="UP000052022"/>
    </source>
</evidence>
<dbReference type="AlphaFoldDB" id="A0A0P1G8E8"/>